<dbReference type="InterPro" id="IPR001920">
    <property type="entry name" value="Asp/Glu_race"/>
</dbReference>
<sequence length="243" mass="26566">MVIGVTDSGIGGLWLLSALIKKFPNERYIYYSDNRFAPYGNRNGDFLADRFYSVTNELKKAGAHLAVVGCNTMGVTLGLTDAVKAPIPVAWIYPEAYPEKEDTLIMTTPLSARSDYVGALRSRGAEILCEGALAAMAEEAGGCSEEIEKRLKGMAALNKKRTAVALGCTHYLYFRKAVTDLCGAVKIYDGVRGAVRRAARYIADTEPYSLEWRFSGADESEKYIKVYSETVKNCGKRGGKQGV</sequence>
<comment type="caution">
    <text evidence="1">The sequence shown here is derived from an EMBL/GenBank/DDBJ whole genome shotgun (WGS) entry which is preliminary data.</text>
</comment>
<organism evidence="1 2">
    <name type="scientific">Candidatus Stercoripulliclostridium merdigallinarum</name>
    <dbReference type="NCBI Taxonomy" id="2840951"/>
    <lineage>
        <taxon>Bacteria</taxon>
        <taxon>Bacillati</taxon>
        <taxon>Bacillota</taxon>
        <taxon>Clostridia</taxon>
        <taxon>Eubacteriales</taxon>
        <taxon>Candidatus Stercoripulliclostridium</taxon>
    </lineage>
</organism>
<evidence type="ECO:0000313" key="1">
    <source>
        <dbReference type="EMBL" id="HIU60791.1"/>
    </source>
</evidence>
<gene>
    <name evidence="1" type="ORF">IAB05_05315</name>
</gene>
<proteinExistence type="predicted"/>
<dbReference type="Pfam" id="PF01177">
    <property type="entry name" value="Asp_Glu_race"/>
    <property type="match status" value="1"/>
</dbReference>
<dbReference type="EMBL" id="DVNF01000155">
    <property type="protein sequence ID" value="HIU60791.1"/>
    <property type="molecule type" value="Genomic_DNA"/>
</dbReference>
<dbReference type="SUPFAM" id="SSF53681">
    <property type="entry name" value="Aspartate/glutamate racemase"/>
    <property type="match status" value="2"/>
</dbReference>
<reference evidence="1" key="1">
    <citation type="submission" date="2020-10" db="EMBL/GenBank/DDBJ databases">
        <authorList>
            <person name="Gilroy R."/>
        </authorList>
    </citation>
    <scope>NUCLEOTIDE SEQUENCE</scope>
    <source>
        <strain evidence="1">18911</strain>
    </source>
</reference>
<dbReference type="InterPro" id="IPR015942">
    <property type="entry name" value="Asp/Glu/hydantoin_racemase"/>
</dbReference>
<name>A0A9D1MIB9_9FIRM</name>
<evidence type="ECO:0000313" key="2">
    <source>
        <dbReference type="Proteomes" id="UP000824094"/>
    </source>
</evidence>
<dbReference type="Proteomes" id="UP000824094">
    <property type="component" value="Unassembled WGS sequence"/>
</dbReference>
<reference evidence="1" key="2">
    <citation type="journal article" date="2021" name="PeerJ">
        <title>Extensive microbial diversity within the chicken gut microbiome revealed by metagenomics and culture.</title>
        <authorList>
            <person name="Gilroy R."/>
            <person name="Ravi A."/>
            <person name="Getino M."/>
            <person name="Pursley I."/>
            <person name="Horton D.L."/>
            <person name="Alikhan N.F."/>
            <person name="Baker D."/>
            <person name="Gharbi K."/>
            <person name="Hall N."/>
            <person name="Watson M."/>
            <person name="Adriaenssens E.M."/>
            <person name="Foster-Nyarko E."/>
            <person name="Jarju S."/>
            <person name="Secka A."/>
            <person name="Antonio M."/>
            <person name="Oren A."/>
            <person name="Chaudhuri R.R."/>
            <person name="La Ragione R."/>
            <person name="Hildebrand F."/>
            <person name="Pallen M.J."/>
        </authorList>
    </citation>
    <scope>NUCLEOTIDE SEQUENCE</scope>
    <source>
        <strain evidence="1">18911</strain>
    </source>
</reference>
<dbReference type="Gene3D" id="3.40.50.1860">
    <property type="match status" value="2"/>
</dbReference>
<dbReference type="GO" id="GO:0016855">
    <property type="term" value="F:racemase and epimerase activity, acting on amino acids and derivatives"/>
    <property type="evidence" value="ECO:0007669"/>
    <property type="project" value="InterPro"/>
</dbReference>
<protein>
    <submittedName>
        <fullName evidence="1">Aspartate/glutamate racemase family protein</fullName>
    </submittedName>
</protein>
<dbReference type="AlphaFoldDB" id="A0A9D1MIB9"/>
<accession>A0A9D1MIB9</accession>